<protein>
    <recommendedName>
        <fullName evidence="8">S-acyltransferase</fullName>
        <ecNumber evidence="8">2.3.1.225</ecNumber>
    </recommendedName>
    <alternativeName>
        <fullName evidence="8">Palmitoyltransferase</fullName>
    </alternativeName>
</protein>
<evidence type="ECO:0000313" key="11">
    <source>
        <dbReference type="EMBL" id="RWR88904.1"/>
    </source>
</evidence>
<comment type="subcellular location">
    <subcellularLocation>
        <location evidence="1">Membrane</location>
        <topology evidence="1">Multi-pass membrane protein</topology>
    </subcellularLocation>
</comment>
<keyword evidence="3 8" id="KW-0808">Transferase</keyword>
<keyword evidence="6 8" id="KW-0472">Membrane</keyword>
<organism evidence="11 12">
    <name type="scientific">Cinnamomum micranthum f. kanehirae</name>
    <dbReference type="NCBI Taxonomy" id="337451"/>
    <lineage>
        <taxon>Eukaryota</taxon>
        <taxon>Viridiplantae</taxon>
        <taxon>Streptophyta</taxon>
        <taxon>Embryophyta</taxon>
        <taxon>Tracheophyta</taxon>
        <taxon>Spermatophyta</taxon>
        <taxon>Magnoliopsida</taxon>
        <taxon>Magnoliidae</taxon>
        <taxon>Laurales</taxon>
        <taxon>Lauraceae</taxon>
        <taxon>Cinnamomum</taxon>
    </lineage>
</organism>
<evidence type="ECO:0000259" key="10">
    <source>
        <dbReference type="Pfam" id="PF01529"/>
    </source>
</evidence>
<proteinExistence type="inferred from homology"/>
<dbReference type="Proteomes" id="UP000283530">
    <property type="component" value="Unassembled WGS sequence"/>
</dbReference>
<feature type="domain" description="Palmitoyltransferase DHHC" evidence="10">
    <location>
        <begin position="129"/>
        <end position="251"/>
    </location>
</feature>
<feature type="transmembrane region" description="Helical" evidence="8">
    <location>
        <begin position="51"/>
        <end position="72"/>
    </location>
</feature>
<dbReference type="AlphaFoldDB" id="A0A3S3QQK7"/>
<evidence type="ECO:0000256" key="3">
    <source>
        <dbReference type="ARBA" id="ARBA00022679"/>
    </source>
</evidence>
<keyword evidence="4 8" id="KW-0812">Transmembrane</keyword>
<dbReference type="InterPro" id="IPR001594">
    <property type="entry name" value="Palmitoyltrfase_DHHC"/>
</dbReference>
<dbReference type="PANTHER" id="PTHR12246">
    <property type="entry name" value="PALMITOYLTRANSFERASE ZDHHC16"/>
    <property type="match status" value="1"/>
</dbReference>
<evidence type="ECO:0000256" key="6">
    <source>
        <dbReference type="ARBA" id="ARBA00023136"/>
    </source>
</evidence>
<keyword evidence="12" id="KW-1185">Reference proteome</keyword>
<accession>A0A3S3QQK7</accession>
<evidence type="ECO:0000256" key="9">
    <source>
        <dbReference type="SAM" id="MobiDB-lite"/>
    </source>
</evidence>
<keyword evidence="5 8" id="KW-1133">Transmembrane helix</keyword>
<dbReference type="EC" id="2.3.1.225" evidence="8"/>
<comment type="caution">
    <text evidence="11">The sequence shown here is derived from an EMBL/GenBank/DDBJ whole genome shotgun (WGS) entry which is preliminary data.</text>
</comment>
<evidence type="ECO:0000313" key="12">
    <source>
        <dbReference type="Proteomes" id="UP000283530"/>
    </source>
</evidence>
<dbReference type="EMBL" id="QPKB01000007">
    <property type="protein sequence ID" value="RWR88904.1"/>
    <property type="molecule type" value="Genomic_DNA"/>
</dbReference>
<name>A0A3S3QQK7_9MAGN</name>
<dbReference type="STRING" id="337451.A0A3S3QQK7"/>
<evidence type="ECO:0000256" key="1">
    <source>
        <dbReference type="ARBA" id="ARBA00004141"/>
    </source>
</evidence>
<dbReference type="Pfam" id="PF01529">
    <property type="entry name" value="DHHC"/>
    <property type="match status" value="1"/>
</dbReference>
<evidence type="ECO:0000256" key="2">
    <source>
        <dbReference type="ARBA" id="ARBA00008574"/>
    </source>
</evidence>
<reference evidence="11 12" key="1">
    <citation type="journal article" date="2019" name="Nat. Plants">
        <title>Stout camphor tree genome fills gaps in understanding of flowering plant genome evolution.</title>
        <authorList>
            <person name="Chaw S.M."/>
            <person name="Liu Y.C."/>
            <person name="Wu Y.W."/>
            <person name="Wang H.Y."/>
            <person name="Lin C.I."/>
            <person name="Wu C.S."/>
            <person name="Ke H.M."/>
            <person name="Chang L.Y."/>
            <person name="Hsu C.Y."/>
            <person name="Yang H.T."/>
            <person name="Sudianto E."/>
            <person name="Hsu M.H."/>
            <person name="Wu K.P."/>
            <person name="Wang L.N."/>
            <person name="Leebens-Mack J.H."/>
            <person name="Tsai I.J."/>
        </authorList>
    </citation>
    <scope>NUCLEOTIDE SEQUENCE [LARGE SCALE GENOMIC DNA]</scope>
    <source>
        <strain evidence="12">cv. Chaw 1501</strain>
        <tissue evidence="11">Young leaves</tissue>
    </source>
</reference>
<evidence type="ECO:0000256" key="8">
    <source>
        <dbReference type="RuleBase" id="RU079119"/>
    </source>
</evidence>
<dbReference type="GO" id="GO:0019706">
    <property type="term" value="F:protein-cysteine S-palmitoyltransferase activity"/>
    <property type="evidence" value="ECO:0007669"/>
    <property type="project" value="UniProtKB-EC"/>
</dbReference>
<keyword evidence="7 8" id="KW-0012">Acyltransferase</keyword>
<dbReference type="InterPro" id="IPR039859">
    <property type="entry name" value="PFA4/ZDH16/20/ERF2-like"/>
</dbReference>
<gene>
    <name evidence="11" type="ORF">CKAN_01794600</name>
</gene>
<dbReference type="OrthoDB" id="331948at2759"/>
<feature type="region of interest" description="Disordered" evidence="9">
    <location>
        <begin position="99"/>
        <end position="123"/>
    </location>
</feature>
<comment type="similarity">
    <text evidence="2 8">Belongs to the DHHC palmitoyltransferase family.</text>
</comment>
<dbReference type="PROSITE" id="PS50216">
    <property type="entry name" value="DHHC"/>
    <property type="match status" value="1"/>
</dbReference>
<feature type="transmembrane region" description="Helical" evidence="8">
    <location>
        <begin position="14"/>
        <end position="39"/>
    </location>
</feature>
<dbReference type="GO" id="GO:0016020">
    <property type="term" value="C:membrane"/>
    <property type="evidence" value="ECO:0007669"/>
    <property type="project" value="UniProtKB-SubCell"/>
</dbReference>
<evidence type="ECO:0000256" key="4">
    <source>
        <dbReference type="ARBA" id="ARBA00022692"/>
    </source>
</evidence>
<sequence length="308" mass="35102">MSLNLFRFCSGLRILGYFMIFIVGAIIAVSYYAVVVITCGPQLIRGGIRSVLSFSILIVFHFLLALLTWSYFMVVFRDPGSVPENWRPELDEYLEVGSSIPSSDYAPPETGSSPLPPSDEMERRPSVGYCSRCQNSKPPRCHHCSVCQRCVLKMDHHCVWVVNCVGACNYKFFLLFLFYTFMETTLDTLVLMPHFIKFFGDARRHSSSPTNLVVTFVAFVLNLAFALSLLCFLVMHASLLSTNTTTIEVNEKKRAVRWKYDLGRRKNFEQVFGTKKVYWFLPLLSMEDLENMPALKGLDFPIRSDGEA</sequence>
<comment type="catalytic activity">
    <reaction evidence="8">
        <text>L-cysteinyl-[protein] + hexadecanoyl-CoA = S-hexadecanoyl-L-cysteinyl-[protein] + CoA</text>
        <dbReference type="Rhea" id="RHEA:36683"/>
        <dbReference type="Rhea" id="RHEA-COMP:10131"/>
        <dbReference type="Rhea" id="RHEA-COMP:11032"/>
        <dbReference type="ChEBI" id="CHEBI:29950"/>
        <dbReference type="ChEBI" id="CHEBI:57287"/>
        <dbReference type="ChEBI" id="CHEBI:57379"/>
        <dbReference type="ChEBI" id="CHEBI:74151"/>
        <dbReference type="EC" id="2.3.1.225"/>
    </reaction>
</comment>
<comment type="domain">
    <text evidence="8">The DHHC domain is required for palmitoyltransferase activity.</text>
</comment>
<evidence type="ECO:0000256" key="7">
    <source>
        <dbReference type="ARBA" id="ARBA00023315"/>
    </source>
</evidence>
<evidence type="ECO:0000256" key="5">
    <source>
        <dbReference type="ARBA" id="ARBA00022989"/>
    </source>
</evidence>
<feature type="transmembrane region" description="Helical" evidence="8">
    <location>
        <begin position="212"/>
        <end position="235"/>
    </location>
</feature>